<evidence type="ECO:0000313" key="6">
    <source>
        <dbReference type="EMBL" id="AIT05241.1"/>
    </source>
</evidence>
<dbReference type="Gene3D" id="1.10.10.10">
    <property type="entry name" value="Winged helix-like DNA-binding domain superfamily/Winged helix DNA-binding domain"/>
    <property type="match status" value="1"/>
</dbReference>
<dbReference type="KEGG" id="stax:MC45_01005"/>
<dbReference type="InterPro" id="IPR036390">
    <property type="entry name" value="WH_DNA-bd_sf"/>
</dbReference>
<dbReference type="Pfam" id="PF13545">
    <property type="entry name" value="HTH_Crp_2"/>
    <property type="match status" value="1"/>
</dbReference>
<dbReference type="Proteomes" id="UP000033200">
    <property type="component" value="Chromosome"/>
</dbReference>
<dbReference type="SUPFAM" id="SSF46785">
    <property type="entry name" value="Winged helix' DNA-binding domain"/>
    <property type="match status" value="1"/>
</dbReference>
<evidence type="ECO:0000256" key="3">
    <source>
        <dbReference type="ARBA" id="ARBA00023163"/>
    </source>
</evidence>
<gene>
    <name evidence="6" type="ORF">MC45_01005</name>
</gene>
<dbReference type="GO" id="GO:0005829">
    <property type="term" value="C:cytosol"/>
    <property type="evidence" value="ECO:0007669"/>
    <property type="project" value="TreeGrafter"/>
</dbReference>
<dbReference type="InterPro" id="IPR000595">
    <property type="entry name" value="cNMP-bd_dom"/>
</dbReference>
<keyword evidence="7" id="KW-1185">Reference proteome</keyword>
<dbReference type="CDD" id="cd00038">
    <property type="entry name" value="CAP_ED"/>
    <property type="match status" value="1"/>
</dbReference>
<keyword evidence="3" id="KW-0804">Transcription</keyword>
<dbReference type="InterPro" id="IPR036388">
    <property type="entry name" value="WH-like_DNA-bd_sf"/>
</dbReference>
<dbReference type="PROSITE" id="PS50042">
    <property type="entry name" value="CNMP_BINDING_3"/>
    <property type="match status" value="1"/>
</dbReference>
<dbReference type="InterPro" id="IPR050397">
    <property type="entry name" value="Env_Response_Regulators"/>
</dbReference>
<dbReference type="InterPro" id="IPR018490">
    <property type="entry name" value="cNMP-bd_dom_sf"/>
</dbReference>
<dbReference type="PANTHER" id="PTHR24567:SF74">
    <property type="entry name" value="HTH-TYPE TRANSCRIPTIONAL REGULATOR ARCR"/>
    <property type="match status" value="1"/>
</dbReference>
<evidence type="ECO:0000259" key="5">
    <source>
        <dbReference type="PROSITE" id="PS51063"/>
    </source>
</evidence>
<accession>A0A097ECE8</accession>
<dbReference type="PRINTS" id="PR00034">
    <property type="entry name" value="HTHCRP"/>
</dbReference>
<name>A0A097ECE8_9SPHN</name>
<dbReference type="SMART" id="SM00100">
    <property type="entry name" value="cNMP"/>
    <property type="match status" value="1"/>
</dbReference>
<feature type="domain" description="HTH crp-type" evidence="5">
    <location>
        <begin position="144"/>
        <end position="215"/>
    </location>
</feature>
<dbReference type="PANTHER" id="PTHR24567">
    <property type="entry name" value="CRP FAMILY TRANSCRIPTIONAL REGULATORY PROTEIN"/>
    <property type="match status" value="1"/>
</dbReference>
<sequence length="222" mass="24013">MLAILAEGAWFNRLSPSFRAALLADGREMRFAAGAPVFWRGDTADGLYAVLDGAVEIGGVDAAGHAATLIHVQPGMWFGEIALIDGMARTHDAIAVRETMLLCVPRGPLFAGLDQRPGHWRELAWLTTEKLRLSFRAAEAASLLSAPQQVATRLMMMVDGYGGTGARHTTLRLSQEQLAAMLSLSRQTVNRILKALEQNGVIAVSHGRIDIVDLPSLRTICE</sequence>
<evidence type="ECO:0000256" key="1">
    <source>
        <dbReference type="ARBA" id="ARBA00023015"/>
    </source>
</evidence>
<dbReference type="EMBL" id="CP009571">
    <property type="protein sequence ID" value="AIT05241.1"/>
    <property type="molecule type" value="Genomic_DNA"/>
</dbReference>
<dbReference type="SUPFAM" id="SSF51206">
    <property type="entry name" value="cAMP-binding domain-like"/>
    <property type="match status" value="1"/>
</dbReference>
<evidence type="ECO:0000313" key="7">
    <source>
        <dbReference type="Proteomes" id="UP000033200"/>
    </source>
</evidence>
<dbReference type="SMART" id="SM00419">
    <property type="entry name" value="HTH_CRP"/>
    <property type="match status" value="1"/>
</dbReference>
<dbReference type="GO" id="GO:0003700">
    <property type="term" value="F:DNA-binding transcription factor activity"/>
    <property type="evidence" value="ECO:0007669"/>
    <property type="project" value="TreeGrafter"/>
</dbReference>
<dbReference type="InterPro" id="IPR012318">
    <property type="entry name" value="HTH_CRP"/>
</dbReference>
<dbReference type="Gene3D" id="2.60.120.10">
    <property type="entry name" value="Jelly Rolls"/>
    <property type="match status" value="1"/>
</dbReference>
<dbReference type="eggNOG" id="COG0664">
    <property type="taxonomic scope" value="Bacteria"/>
</dbReference>
<proteinExistence type="predicted"/>
<feature type="domain" description="Cyclic nucleotide-binding" evidence="4">
    <location>
        <begin position="10"/>
        <end position="106"/>
    </location>
</feature>
<dbReference type="Pfam" id="PF00027">
    <property type="entry name" value="cNMP_binding"/>
    <property type="match status" value="1"/>
</dbReference>
<dbReference type="PROSITE" id="PS51063">
    <property type="entry name" value="HTH_CRP_2"/>
    <property type="match status" value="1"/>
</dbReference>
<dbReference type="STRING" id="1549858.MC45_01005"/>
<dbReference type="AlphaFoldDB" id="A0A097ECE8"/>
<dbReference type="HOGENOM" id="CLU_075053_3_4_5"/>
<protein>
    <recommendedName>
        <fullName evidence="8">Crp/Fnr family transcriptional regulator</fullName>
    </recommendedName>
</protein>
<evidence type="ECO:0000259" key="4">
    <source>
        <dbReference type="PROSITE" id="PS50042"/>
    </source>
</evidence>
<dbReference type="GO" id="GO:0003677">
    <property type="term" value="F:DNA binding"/>
    <property type="evidence" value="ECO:0007669"/>
    <property type="project" value="UniProtKB-KW"/>
</dbReference>
<keyword evidence="1" id="KW-0805">Transcription regulation</keyword>
<evidence type="ECO:0000256" key="2">
    <source>
        <dbReference type="ARBA" id="ARBA00023125"/>
    </source>
</evidence>
<evidence type="ECO:0008006" key="8">
    <source>
        <dbReference type="Google" id="ProtNLM"/>
    </source>
</evidence>
<organism evidence="6 7">
    <name type="scientific">Sphingomonas taxi</name>
    <dbReference type="NCBI Taxonomy" id="1549858"/>
    <lineage>
        <taxon>Bacteria</taxon>
        <taxon>Pseudomonadati</taxon>
        <taxon>Pseudomonadota</taxon>
        <taxon>Alphaproteobacteria</taxon>
        <taxon>Sphingomonadales</taxon>
        <taxon>Sphingomonadaceae</taxon>
        <taxon>Sphingomonas</taxon>
    </lineage>
</organism>
<reference evidence="6 7" key="1">
    <citation type="submission" date="2014-09" db="EMBL/GenBank/DDBJ databases">
        <title>Using Illumina technology Improving SMRT sequencing Genome Assembly by RASTools.</title>
        <authorList>
            <person name="Zhou Y."/>
            <person name="Ma T."/>
            <person name="Liu T."/>
        </authorList>
    </citation>
    <scope>NUCLEOTIDE SEQUENCE [LARGE SCALE GENOMIC DNA]</scope>
    <source>
        <strain evidence="6 7">ATCC 55669</strain>
    </source>
</reference>
<keyword evidence="2" id="KW-0238">DNA-binding</keyword>
<dbReference type="InterPro" id="IPR014710">
    <property type="entry name" value="RmlC-like_jellyroll"/>
</dbReference>